<dbReference type="Proteomes" id="UP000264141">
    <property type="component" value="Unassembled WGS sequence"/>
</dbReference>
<evidence type="ECO:0000256" key="1">
    <source>
        <dbReference type="SAM" id="Phobius"/>
    </source>
</evidence>
<sequence length="828" mass="91813">MPSNSQPHRAFGYVLRGGSIITVVILLVYWPLWQAMNRPDLLPWGSDTLGHLLRYQFIQQNILDGNWFPQIMPEWYMGMQLLRYYAPLPYYFLFLLHTVLGNPVAALHGFVIFWALFGSLSWLPLQRFLGKTSAVVGGILFTLLPDLIRVAFSEGNLPRVMASGLTPLLLFFALSVLLYDEPRPKEIGVALLLTLLTLTHAMIAAVIAVSLTLLAILLWVSGRTSLHRVGRLILWMILGIGLAGAWLLPSLTGGITELEAGAVSRGLASVPWADLLNPFSRLKNIETPYVSLVLILAVLISLLAPWSRSRLVLATGLSGILLAFLATPQLTRVVSALPLSSLLWPIRFLGMASLFLLFAFAASLRAWWSKSPPVTVFLIALVMADCGLSTRLIFLRPLNPNLASIGQTMATRSGWREATLDESRLGSAASWVFTDQAQREQIFGWGYQGARTALNVASLNEALSHGSFGYLLDRLNLYGVDDVVILDTLPHARELENLFPREGFTLALRSDHLVYYHREGQPRALSTAWHALAIGRSAQNYTFLFPQVILGNSPYLDDYSLEDLTRYPILILAGAQWHNRVSAENAAREAVKHGVRVFVDLTLAPVDPLSQIPRFLDVWGETVILSPDPVQLSGWRTPLQLAPFGSEGELWHTFLPQNLQHEVITFDYLGKRAVLAGYNEIEGGQVWFLGVNLAYHALVDQDEAAVSLLSELIGLPAEQPTAYQPIPLENYHAGASGYSFDYLLDHSQELVIPIARHDGTFILLDGQPWPLTSVENLILFSAPPGRHHVEIGYRPTSIYQKGKLLSFASFFAGAGLILLRPAGRKQRH</sequence>
<keyword evidence="1" id="KW-0472">Membrane</keyword>
<reference evidence="3 4" key="1">
    <citation type="journal article" date="2018" name="Nat. Biotechnol.">
        <title>A standardized bacterial taxonomy based on genome phylogeny substantially revises the tree of life.</title>
        <authorList>
            <person name="Parks D.H."/>
            <person name="Chuvochina M."/>
            <person name="Waite D.W."/>
            <person name="Rinke C."/>
            <person name="Skarshewski A."/>
            <person name="Chaumeil P.A."/>
            <person name="Hugenholtz P."/>
        </authorList>
    </citation>
    <scope>NUCLEOTIDE SEQUENCE [LARGE SCALE GENOMIC DNA]</scope>
    <source>
        <strain evidence="3">UBA8781</strain>
    </source>
</reference>
<keyword evidence="1" id="KW-0812">Transmembrane</keyword>
<dbReference type="OrthoDB" id="1934309at2"/>
<dbReference type="AlphaFoldDB" id="A0A3D1JK70"/>
<evidence type="ECO:0000259" key="2">
    <source>
        <dbReference type="Pfam" id="PF10131"/>
    </source>
</evidence>
<dbReference type="RefSeq" id="WP_084001336.1">
    <property type="nucleotide sequence ID" value="NZ_DF967965.1"/>
</dbReference>
<proteinExistence type="predicted"/>
<dbReference type="InterPro" id="IPR018776">
    <property type="entry name" value="Membrane_prot_PTPS-rel_domain"/>
</dbReference>
<feature type="transmembrane region" description="Helical" evidence="1">
    <location>
        <begin position="90"/>
        <end position="116"/>
    </location>
</feature>
<evidence type="ECO:0000313" key="3">
    <source>
        <dbReference type="EMBL" id="HCE18036.1"/>
    </source>
</evidence>
<feature type="domain" description="Membrane protein 6-pyruvoyl-tetrahydropterin synthase-related" evidence="2">
    <location>
        <begin position="82"/>
        <end position="696"/>
    </location>
</feature>
<feature type="transmembrane region" description="Helical" evidence="1">
    <location>
        <begin position="374"/>
        <end position="394"/>
    </location>
</feature>
<feature type="transmembrane region" description="Helical" evidence="1">
    <location>
        <begin position="287"/>
        <end position="304"/>
    </location>
</feature>
<evidence type="ECO:0000313" key="4">
    <source>
        <dbReference type="Proteomes" id="UP000264141"/>
    </source>
</evidence>
<dbReference type="Pfam" id="PF10131">
    <property type="entry name" value="PTPS_related"/>
    <property type="match status" value="1"/>
</dbReference>
<feature type="transmembrane region" description="Helical" evidence="1">
    <location>
        <begin position="342"/>
        <end position="362"/>
    </location>
</feature>
<keyword evidence="1" id="KW-1133">Transmembrane helix</keyword>
<feature type="transmembrane region" description="Helical" evidence="1">
    <location>
        <begin position="191"/>
        <end position="220"/>
    </location>
</feature>
<feature type="transmembrane region" description="Helical" evidence="1">
    <location>
        <begin position="160"/>
        <end position="179"/>
    </location>
</feature>
<feature type="transmembrane region" description="Helical" evidence="1">
    <location>
        <begin position="12"/>
        <end position="32"/>
    </location>
</feature>
<dbReference type="EMBL" id="DPBP01000037">
    <property type="protein sequence ID" value="HCE18036.1"/>
    <property type="molecule type" value="Genomic_DNA"/>
</dbReference>
<comment type="caution">
    <text evidence="3">The sequence shown here is derived from an EMBL/GenBank/DDBJ whole genome shotgun (WGS) entry which is preliminary data.</text>
</comment>
<organism evidence="3 4">
    <name type="scientific">Anaerolinea thermolimosa</name>
    <dbReference type="NCBI Taxonomy" id="229919"/>
    <lineage>
        <taxon>Bacteria</taxon>
        <taxon>Bacillati</taxon>
        <taxon>Chloroflexota</taxon>
        <taxon>Anaerolineae</taxon>
        <taxon>Anaerolineales</taxon>
        <taxon>Anaerolineaceae</taxon>
        <taxon>Anaerolinea</taxon>
    </lineage>
</organism>
<feature type="transmembrane region" description="Helical" evidence="1">
    <location>
        <begin position="232"/>
        <end position="249"/>
    </location>
</feature>
<feature type="transmembrane region" description="Helical" evidence="1">
    <location>
        <begin position="311"/>
        <end position="330"/>
    </location>
</feature>
<protein>
    <recommendedName>
        <fullName evidence="2">Membrane protein 6-pyruvoyl-tetrahydropterin synthase-related domain-containing protein</fullName>
    </recommendedName>
</protein>
<gene>
    <name evidence="3" type="ORF">DEQ80_09270</name>
</gene>
<accession>A0A3D1JK70</accession>
<dbReference type="STRING" id="229919.GCA_001050195_01976"/>
<name>A0A3D1JK70_9CHLR</name>
<feature type="transmembrane region" description="Helical" evidence="1">
    <location>
        <begin position="128"/>
        <end position="148"/>
    </location>
</feature>